<dbReference type="EMBL" id="JAQQWE010000002">
    <property type="protein sequence ID" value="KAK7962976.1"/>
    <property type="molecule type" value="Genomic_DNA"/>
</dbReference>
<protein>
    <submittedName>
        <fullName evidence="3">Uncharacterized protein</fullName>
    </submittedName>
</protein>
<evidence type="ECO:0000313" key="4">
    <source>
        <dbReference type="Proteomes" id="UP001391051"/>
    </source>
</evidence>
<reference evidence="3 4" key="1">
    <citation type="submission" date="2023-01" db="EMBL/GenBank/DDBJ databases">
        <title>Analysis of 21 Apiospora genomes using comparative genomics revels a genus with tremendous synthesis potential of carbohydrate active enzymes and secondary metabolites.</title>
        <authorList>
            <person name="Sorensen T."/>
        </authorList>
    </citation>
    <scope>NUCLEOTIDE SEQUENCE [LARGE SCALE GENOMIC DNA]</scope>
    <source>
        <strain evidence="3 4">CBS 24483</strain>
    </source>
</reference>
<proteinExistence type="predicted"/>
<gene>
    <name evidence="3" type="ORF">PG986_003801</name>
</gene>
<keyword evidence="4" id="KW-1185">Reference proteome</keyword>
<evidence type="ECO:0000256" key="2">
    <source>
        <dbReference type="SAM" id="Phobius"/>
    </source>
</evidence>
<feature type="region of interest" description="Disordered" evidence="1">
    <location>
        <begin position="96"/>
        <end position="183"/>
    </location>
</feature>
<keyword evidence="2" id="KW-0472">Membrane</keyword>
<keyword evidence="2" id="KW-0812">Transmembrane</keyword>
<accession>A0ABR1QSS4</accession>
<keyword evidence="2" id="KW-1133">Transmembrane helix</keyword>
<evidence type="ECO:0000256" key="1">
    <source>
        <dbReference type="SAM" id="MobiDB-lite"/>
    </source>
</evidence>
<dbReference type="GeneID" id="92073085"/>
<name>A0ABR1QSS4_9PEZI</name>
<feature type="transmembrane region" description="Helical" evidence="2">
    <location>
        <begin position="65"/>
        <end position="89"/>
    </location>
</feature>
<dbReference type="Proteomes" id="UP001391051">
    <property type="component" value="Unassembled WGS sequence"/>
</dbReference>
<comment type="caution">
    <text evidence="3">The sequence shown here is derived from an EMBL/GenBank/DDBJ whole genome shotgun (WGS) entry which is preliminary data.</text>
</comment>
<feature type="compositionally biased region" description="Polar residues" evidence="1">
    <location>
        <begin position="127"/>
        <end position="136"/>
    </location>
</feature>
<feature type="compositionally biased region" description="Basic and acidic residues" evidence="1">
    <location>
        <begin position="173"/>
        <end position="183"/>
    </location>
</feature>
<organism evidence="3 4">
    <name type="scientific">Apiospora aurea</name>
    <dbReference type="NCBI Taxonomy" id="335848"/>
    <lineage>
        <taxon>Eukaryota</taxon>
        <taxon>Fungi</taxon>
        <taxon>Dikarya</taxon>
        <taxon>Ascomycota</taxon>
        <taxon>Pezizomycotina</taxon>
        <taxon>Sordariomycetes</taxon>
        <taxon>Xylariomycetidae</taxon>
        <taxon>Amphisphaeriales</taxon>
        <taxon>Apiosporaceae</taxon>
        <taxon>Apiospora</taxon>
    </lineage>
</organism>
<evidence type="ECO:0000313" key="3">
    <source>
        <dbReference type="EMBL" id="KAK7962976.1"/>
    </source>
</evidence>
<dbReference type="RefSeq" id="XP_066705087.1">
    <property type="nucleotide sequence ID" value="XM_066840023.1"/>
</dbReference>
<sequence>MLCYLYRIITTDVVITAVVGDHSTVVLTEQTVYTSYAQVPATSVVAKPADSSVPNPPSTSSTRSMAWVAGPAVGGVAAIIILAVLGFWWRRRGRRRRDRGTASGATQEIDGKEKAELAGSGQGAKLQGNSSGQPTAQELEARGPYRNKGANVQDYGVHEIGVTHAPRPAIAGNDERVTRVQNQ</sequence>